<dbReference type="Gene3D" id="3.40.50.300">
    <property type="entry name" value="P-loop containing nucleotide triphosphate hydrolases"/>
    <property type="match status" value="1"/>
</dbReference>
<reference evidence="2 3" key="1">
    <citation type="submission" date="2023-07" db="EMBL/GenBank/DDBJ databases">
        <title>Sorghum-associated microbial communities from plants grown in Nebraska, USA.</title>
        <authorList>
            <person name="Schachtman D."/>
        </authorList>
    </citation>
    <scope>NUCLEOTIDE SEQUENCE [LARGE SCALE GENOMIC DNA]</scope>
    <source>
        <strain evidence="2 3">4129</strain>
    </source>
</reference>
<dbReference type="SUPFAM" id="SSF52540">
    <property type="entry name" value="P-loop containing nucleoside triphosphate hydrolases"/>
    <property type="match status" value="1"/>
</dbReference>
<feature type="domain" description="ATPase AAA-type core" evidence="1">
    <location>
        <begin position="48"/>
        <end position="351"/>
    </location>
</feature>
<dbReference type="RefSeq" id="WP_310283539.1">
    <property type="nucleotide sequence ID" value="NZ_JAVDWQ010000018.1"/>
</dbReference>
<dbReference type="EMBL" id="JAVDWQ010000018">
    <property type="protein sequence ID" value="MDR7212111.1"/>
    <property type="molecule type" value="Genomic_DNA"/>
</dbReference>
<comment type="caution">
    <text evidence="2">The sequence shown here is derived from an EMBL/GenBank/DDBJ whole genome shotgun (WGS) entry which is preliminary data.</text>
</comment>
<evidence type="ECO:0000313" key="2">
    <source>
        <dbReference type="EMBL" id="MDR7212111.1"/>
    </source>
</evidence>
<dbReference type="InterPro" id="IPR027417">
    <property type="entry name" value="P-loop_NTPase"/>
</dbReference>
<dbReference type="PANTHER" id="PTHR40396">
    <property type="entry name" value="ATPASE-LIKE PROTEIN"/>
    <property type="match status" value="1"/>
</dbReference>
<dbReference type="Proteomes" id="UP001269081">
    <property type="component" value="Unassembled WGS sequence"/>
</dbReference>
<keyword evidence="3" id="KW-1185">Reference proteome</keyword>
<protein>
    <submittedName>
        <fullName evidence="2">AAA15 family ATPase/GTPase</fullName>
    </submittedName>
</protein>
<name>A0ABU1YEX8_9FLAO</name>
<dbReference type="InterPro" id="IPR003959">
    <property type="entry name" value="ATPase_AAA_core"/>
</dbReference>
<sequence length="418" mass="48493">MIIRLKIKNFRSYREETVFSLEANSSSHKQNNVFELTNGKQDFRLLKLAVIYGANASGKSNIIRALFELIHLIINKPIIDERIRIHEPFLFNSLSSNMPTEFELIFIGPNDIKYEYKVCIHGNIVLEENLNFYPKGKITNAFSRKDFDPNSPIQKGVLGDSYGKKEINVFENQLILSKFGDDEPHETLTKVFLYFRNYNIINATNRNHRQLIEREITDYLYNNDNIKERLSKLIKGADTKINGIIIKKNKEDNSRNNYNITAKHDVYDDTKIEGFYELSLKEESVGTQSLYTLGAEILKVLDKGGVMLVDELDTSLHPYLTKMFVMLFQSEKTNPKNAQLIFTTHDVTLLDRDLIRRDQIWIAEKNDQGMSELFSLQDFEGLREDTPFEKWYLAGKFGGLPQIKSIESLFEEDEQIIS</sequence>
<evidence type="ECO:0000259" key="1">
    <source>
        <dbReference type="Pfam" id="PF13304"/>
    </source>
</evidence>
<proteinExistence type="predicted"/>
<evidence type="ECO:0000313" key="3">
    <source>
        <dbReference type="Proteomes" id="UP001269081"/>
    </source>
</evidence>
<organism evidence="2 3">
    <name type="scientific">Flavobacterium piscis</name>
    <dbReference type="NCBI Taxonomy" id="1114874"/>
    <lineage>
        <taxon>Bacteria</taxon>
        <taxon>Pseudomonadati</taxon>
        <taxon>Bacteroidota</taxon>
        <taxon>Flavobacteriia</taxon>
        <taxon>Flavobacteriales</taxon>
        <taxon>Flavobacteriaceae</taxon>
        <taxon>Flavobacterium</taxon>
    </lineage>
</organism>
<dbReference type="PANTHER" id="PTHR40396:SF1">
    <property type="entry name" value="ATPASE AAA-TYPE CORE DOMAIN-CONTAINING PROTEIN"/>
    <property type="match status" value="1"/>
</dbReference>
<dbReference type="Pfam" id="PF13304">
    <property type="entry name" value="AAA_21"/>
    <property type="match status" value="1"/>
</dbReference>
<gene>
    <name evidence="2" type="ORF">J2W48_004068</name>
</gene>
<accession>A0ABU1YEX8</accession>